<protein>
    <submittedName>
        <fullName evidence="2">AP2/ERF domain containing protein</fullName>
    </submittedName>
</protein>
<dbReference type="VEuPathDB" id="CryptoDB:CHUDEA4_2950"/>
<dbReference type="OrthoDB" id="339048at2759"/>
<accession>A0A0S4TEA2</accession>
<keyword evidence="3" id="KW-1185">Reference proteome</keyword>
<dbReference type="Proteomes" id="UP001429100">
    <property type="component" value="Unassembled WGS sequence"/>
</dbReference>
<dbReference type="VEuPathDB" id="CryptoDB:GY17_00001767"/>
<dbReference type="VEuPathDB" id="CryptoDB:Chro.40336"/>
<evidence type="ECO:0000313" key="3">
    <source>
        <dbReference type="Proteomes" id="UP001429100"/>
    </source>
</evidence>
<gene>
    <name evidence="1" type="ORF">CHUDEA4_2950</name>
    <name evidence="2" type="ORF">GY17_00001767</name>
</gene>
<dbReference type="VEuPathDB" id="CryptoDB:ChTU502y2012_408g0470"/>
<reference evidence="1" key="2">
    <citation type="submission" date="2015-08" db="EMBL/GenBank/DDBJ databases">
        <authorList>
            <person name="Babu N.S."/>
            <person name="Beckwith C.J."/>
            <person name="Beseler K.G."/>
            <person name="Brison A."/>
            <person name="Carone J.V."/>
            <person name="Caskin T.P."/>
            <person name="Diamond M."/>
            <person name="Durham M.E."/>
            <person name="Foxe J.M."/>
            <person name="Go M."/>
            <person name="Henderson B.A."/>
            <person name="Jones I.B."/>
            <person name="McGettigan J.A."/>
            <person name="Micheletti S.J."/>
            <person name="Nasrallah M.E."/>
            <person name="Ortiz D."/>
            <person name="Piller C.R."/>
            <person name="Privatt S.R."/>
            <person name="Schneider S.L."/>
            <person name="Sharp S."/>
            <person name="Smith T.C."/>
            <person name="Stanton J.D."/>
            <person name="Ullery H.E."/>
            <person name="Wilson R.J."/>
            <person name="Serrano M.G."/>
            <person name="Buck G."/>
            <person name="Lee V."/>
            <person name="Wang Y."/>
            <person name="Carvalho R."/>
            <person name="Voegtly L."/>
            <person name="Shi R."/>
            <person name="Duckworth R."/>
            <person name="Johnson A."/>
            <person name="Loviza R."/>
            <person name="Walstead R."/>
            <person name="Shah Z."/>
            <person name="Kiflezghi M."/>
            <person name="Wade K."/>
            <person name="Ball S.L."/>
            <person name="Bradley K.W."/>
            <person name="Asai D.J."/>
            <person name="Bowman C.A."/>
            <person name="Russell D.A."/>
            <person name="Pope W.H."/>
            <person name="Jacobs-Sera D."/>
            <person name="Hendrix R.W."/>
            <person name="Hatfull G.F."/>
        </authorList>
    </citation>
    <scope>NUCLEOTIDE SEQUENCE [LARGE SCALE GENOMIC DNA]</scope>
</reference>
<reference evidence="2 3" key="1">
    <citation type="submission" date="2014-11" db="EMBL/GenBank/DDBJ databases">
        <title>Comparative genomic analysis of Cryptosporidium hominis reveals occurrence of genetic recombination in virulent subtypes.</title>
        <authorList>
            <person name="Guo Y."/>
            <person name="Tang K."/>
            <person name="Frace M."/>
            <person name="Li N."/>
            <person name="Roellig D.M."/>
            <person name="Sammons S."/>
            <person name="Knipe K."/>
            <person name="Rowe L."/>
            <person name="Feng Y."/>
            <person name="Xiao L."/>
        </authorList>
    </citation>
    <scope>NUCLEOTIDE SEQUENCE [LARGE SCALE GENOMIC DNA]</scope>
    <source>
        <strain evidence="2">30976</strain>
    </source>
</reference>
<organism evidence="1">
    <name type="scientific">Cryptosporidium hominis</name>
    <dbReference type="NCBI Taxonomy" id="237895"/>
    <lineage>
        <taxon>Eukaryota</taxon>
        <taxon>Sar</taxon>
        <taxon>Alveolata</taxon>
        <taxon>Apicomplexa</taxon>
        <taxon>Conoidasida</taxon>
        <taxon>Coccidia</taxon>
        <taxon>Eucoccidiorida</taxon>
        <taxon>Eimeriorina</taxon>
        <taxon>Cryptosporidiidae</taxon>
        <taxon>Cryptosporidium</taxon>
    </lineage>
</organism>
<dbReference type="EMBL" id="LN877950">
    <property type="protein sequence ID" value="CUV05704.1"/>
    <property type="molecule type" value="Genomic_DNA"/>
</dbReference>
<sequence>MCNSYSEWNSCINNFEGPDGFEDIYNPGVGSVFTTNQFHELTLPARATIGDEYIWVSQEVEEDSIHSNQRLFEGLNATQVCNELEYSEAPNYWNNNFREYLTSFQAPNQNIYSNTNQTSLNADDTFSLSNNCGRVSSDNSSVSHTSTLHGVWVIPNRDSDTNLVTNKSKFDHSSDDVSSSIETSNSEIRRRLHFSRQKSDIMIDGTRIKTDNHKYKNNDEISMLVASGGAPLGRLDEIEGVEWYPERQSWKVVGHTGISWCVRRKTWRVWFITSGGTRATRSFNPKEHGTVAAALKVAIEFLEHKRAEKSPAQKNLRGRARRSNLYSNSFVDGFSKSNNLSLNESTYEHASDLIN</sequence>
<dbReference type="EMBL" id="JTAI01000020">
    <property type="protein sequence ID" value="PPS96217.1"/>
    <property type="molecule type" value="Genomic_DNA"/>
</dbReference>
<name>A0A0S4TEA2_CRYHO</name>
<reference evidence="2 3" key="3">
    <citation type="submission" date="2017-10" db="EMBL/GenBank/DDBJ databases">
        <title>Consistent, comparative and evidence-based genome annotation and re-annotation for the closely-related species, Cryptosporidium parvum, C. hominis and C. tyzzeri.</title>
        <authorList>
            <person name="Baptista R.P."/>
            <person name="Li Y."/>
            <person name="Sateriale A."/>
            <person name="Striepen B."/>
            <person name="Kissinger J.C."/>
        </authorList>
    </citation>
    <scope>NUCLEOTIDE SEQUENCE [LARGE SCALE GENOMIC DNA]</scope>
    <source>
        <strain evidence="2">30976</strain>
    </source>
</reference>
<dbReference type="AlphaFoldDB" id="A0A0S4TEA2"/>
<evidence type="ECO:0000313" key="1">
    <source>
        <dbReference type="EMBL" id="CUV05704.1"/>
    </source>
</evidence>
<dbReference type="Proteomes" id="UP000199752">
    <property type="component" value="Chromosome 4"/>
</dbReference>
<evidence type="ECO:0000313" key="2">
    <source>
        <dbReference type="EMBL" id="PPS96217.1"/>
    </source>
</evidence>
<proteinExistence type="predicted"/>
<dbReference type="Gene3D" id="1.20.5.2050">
    <property type="match status" value="1"/>
</dbReference>